<comment type="caution">
    <text evidence="12">The sequence shown here is derived from an EMBL/GenBank/DDBJ whole genome shotgun (WGS) entry which is preliminary data.</text>
</comment>
<evidence type="ECO:0000256" key="8">
    <source>
        <dbReference type="ARBA" id="ARBA00023136"/>
    </source>
</evidence>
<keyword evidence="7 9" id="KW-1133">Transmembrane helix</keyword>
<evidence type="ECO:0000256" key="4">
    <source>
        <dbReference type="ARBA" id="ARBA00022475"/>
    </source>
</evidence>
<keyword evidence="5 10" id="KW-0762">Sugar transport</keyword>
<dbReference type="InterPro" id="IPR035906">
    <property type="entry name" value="MetI-like_sf"/>
</dbReference>
<feature type="transmembrane region" description="Helical" evidence="9">
    <location>
        <begin position="157"/>
        <end position="185"/>
    </location>
</feature>
<comment type="function">
    <text evidence="10">Part of the ABC transporter complex MalEFGK involved in maltose/maltodextrin import. Probably responsible for the translocation of the substrate across the membrane.</text>
</comment>
<feature type="domain" description="ABC transmembrane type-1" evidence="11">
    <location>
        <begin position="224"/>
        <end position="440"/>
    </location>
</feature>
<evidence type="ECO:0000256" key="3">
    <source>
        <dbReference type="ARBA" id="ARBA00022448"/>
    </source>
</evidence>
<sequence length="450" mass="51262">MSVKKSLKWWQKLIGPKMTPSGWLSFFVLGLGQLRNKQKGKAVFFFVFELIYILIEILTSSLVSPGIPGQPKHWGYGFFRKSLHGFITLGEITGGKFRDNSPVLMIEGILAVFLLLVLAVIWLINIKDANETYINYRETGELQSTKEFYKQVFETSFAYIVSAPGLILMLFVTILPIVFSFLIAFTNWDAYHNPPADLIDWVGFSNFGNILKLPGWRSTFFGVAGWTVTWAFLSTFTTFFGGLFFAVIINNKRVVFKKIWRTILILPWAIPNMVSLLVFKNFLNQTYGPLNRMLGADIPWLNDATLAKITLLIVNFWLGVPYFMMLMTGILTSFDKTLYEAAKVDGASNAQSFWKITFPILLSQVTPLLIMSFASNFNNFGVVFFLTGGGPRNIAYEYADHTDILITWIYNMTKEYKVYNMASVMSILIFILIGSISVWNFLRSDAFKED</sequence>
<dbReference type="SUPFAM" id="SSF161098">
    <property type="entry name" value="MetI-like"/>
    <property type="match status" value="1"/>
</dbReference>
<keyword evidence="8 9" id="KW-0472">Membrane</keyword>
<evidence type="ECO:0000256" key="2">
    <source>
        <dbReference type="ARBA" id="ARBA00009047"/>
    </source>
</evidence>
<dbReference type="Pfam" id="PF00528">
    <property type="entry name" value="BPD_transp_1"/>
    <property type="match status" value="1"/>
</dbReference>
<evidence type="ECO:0000256" key="9">
    <source>
        <dbReference type="RuleBase" id="RU363032"/>
    </source>
</evidence>
<keyword evidence="6 9" id="KW-0812">Transmembrane</keyword>
<dbReference type="CDD" id="cd06261">
    <property type="entry name" value="TM_PBP2"/>
    <property type="match status" value="1"/>
</dbReference>
<feature type="transmembrane region" description="Helical" evidence="9">
    <location>
        <begin position="353"/>
        <end position="374"/>
    </location>
</feature>
<comment type="subcellular location">
    <subcellularLocation>
        <location evidence="1 9">Cell membrane</location>
        <topology evidence="1 9">Multi-pass membrane protein</topology>
    </subcellularLocation>
</comment>
<dbReference type="GO" id="GO:1990060">
    <property type="term" value="C:maltose transport complex"/>
    <property type="evidence" value="ECO:0007669"/>
    <property type="project" value="TreeGrafter"/>
</dbReference>
<accession>A0A7C8HFV5</accession>
<dbReference type="AlphaFoldDB" id="A0A7C8HFV5"/>
<dbReference type="Proteomes" id="UP000483018">
    <property type="component" value="Unassembled WGS sequence"/>
</dbReference>
<feature type="transmembrane region" description="Helical" evidence="9">
    <location>
        <begin position="309"/>
        <end position="332"/>
    </location>
</feature>
<dbReference type="EMBL" id="WSLF01000002">
    <property type="protein sequence ID" value="KAE9636246.1"/>
    <property type="molecule type" value="Genomic_DNA"/>
</dbReference>
<evidence type="ECO:0000256" key="6">
    <source>
        <dbReference type="ARBA" id="ARBA00022692"/>
    </source>
</evidence>
<dbReference type="PANTHER" id="PTHR47314:SF1">
    <property type="entry name" value="MALTOSE_MALTODEXTRIN TRANSPORT SYSTEM PERMEASE PROTEIN MALF"/>
    <property type="match status" value="1"/>
</dbReference>
<comment type="similarity">
    <text evidence="2 10">Belongs to the binding-protein-dependent transport system permease family. MalFG subfamily.</text>
</comment>
<dbReference type="PANTHER" id="PTHR47314">
    <property type="entry name" value="MALTOSE/MALTODEXTRIN TRANSPORT SYSTEM PERMEASE PROTEIN MALF"/>
    <property type="match status" value="1"/>
</dbReference>
<name>A0A7C8HFV5_9FIRM</name>
<gene>
    <name evidence="12" type="ORF">GND95_03760</name>
</gene>
<organism evidence="12 13">
    <name type="scientific">Defluviitalea raffinosedens</name>
    <dbReference type="NCBI Taxonomy" id="1450156"/>
    <lineage>
        <taxon>Bacteria</taxon>
        <taxon>Bacillati</taxon>
        <taxon>Bacillota</taxon>
        <taxon>Clostridia</taxon>
        <taxon>Lachnospirales</taxon>
        <taxon>Defluviitaleaceae</taxon>
        <taxon>Defluviitalea</taxon>
    </lineage>
</organism>
<keyword evidence="4 10" id="KW-1003">Cell membrane</keyword>
<feature type="transmembrane region" description="Helical" evidence="9">
    <location>
        <begin position="418"/>
        <end position="442"/>
    </location>
</feature>
<dbReference type="GO" id="GO:0042956">
    <property type="term" value="P:maltodextrin transmembrane transport"/>
    <property type="evidence" value="ECO:0007669"/>
    <property type="project" value="TreeGrafter"/>
</dbReference>
<protein>
    <recommendedName>
        <fullName evidence="10">Maltose/maltodextrin transport system permease protein</fullName>
    </recommendedName>
</protein>
<dbReference type="SUPFAM" id="SSF160964">
    <property type="entry name" value="MalF N-terminal region-like"/>
    <property type="match status" value="1"/>
</dbReference>
<evidence type="ECO:0000313" key="13">
    <source>
        <dbReference type="Proteomes" id="UP000483018"/>
    </source>
</evidence>
<reference evidence="12 13" key="1">
    <citation type="submission" date="2019-12" db="EMBL/GenBank/DDBJ databases">
        <title>Defluviitalea raffinosedens, isolated from a biogas fermenter, genome sequencing and characterization.</title>
        <authorList>
            <person name="Rettenmaier R."/>
            <person name="Schneider M."/>
            <person name="Neuhaus K."/>
            <person name="Liebl W."/>
            <person name="Zverlov V."/>
        </authorList>
    </citation>
    <scope>NUCLEOTIDE SEQUENCE [LARGE SCALE GENOMIC DNA]</scope>
    <source>
        <strain evidence="12 13">249c-K6</strain>
    </source>
</reference>
<evidence type="ECO:0000256" key="7">
    <source>
        <dbReference type="ARBA" id="ARBA00022989"/>
    </source>
</evidence>
<dbReference type="Gene3D" id="1.10.3720.10">
    <property type="entry name" value="MetI-like"/>
    <property type="match status" value="1"/>
</dbReference>
<dbReference type="RefSeq" id="WP_158739498.1">
    <property type="nucleotide sequence ID" value="NZ_JAFBEP010000005.1"/>
</dbReference>
<feature type="transmembrane region" description="Helical" evidence="9">
    <location>
        <begin position="103"/>
        <end position="124"/>
    </location>
</feature>
<dbReference type="InterPro" id="IPR000515">
    <property type="entry name" value="MetI-like"/>
</dbReference>
<dbReference type="PROSITE" id="PS50928">
    <property type="entry name" value="ABC_TM1"/>
    <property type="match status" value="1"/>
</dbReference>
<keyword evidence="13" id="KW-1185">Reference proteome</keyword>
<keyword evidence="3 9" id="KW-0813">Transport</keyword>
<evidence type="ECO:0000256" key="5">
    <source>
        <dbReference type="ARBA" id="ARBA00022597"/>
    </source>
</evidence>
<feature type="transmembrane region" description="Helical" evidence="9">
    <location>
        <begin position="223"/>
        <end position="247"/>
    </location>
</feature>
<evidence type="ECO:0000313" key="12">
    <source>
        <dbReference type="EMBL" id="KAE9636246.1"/>
    </source>
</evidence>
<proteinExistence type="inferred from homology"/>
<evidence type="ECO:0000259" key="11">
    <source>
        <dbReference type="PROSITE" id="PS50928"/>
    </source>
</evidence>
<dbReference type="GO" id="GO:0015423">
    <property type="term" value="F:ABC-type maltose transporter activity"/>
    <property type="evidence" value="ECO:0007669"/>
    <property type="project" value="TreeGrafter"/>
</dbReference>
<evidence type="ECO:0000256" key="10">
    <source>
        <dbReference type="RuleBase" id="RU367050"/>
    </source>
</evidence>
<dbReference type="OrthoDB" id="9778687at2"/>
<feature type="transmembrane region" description="Helical" evidence="9">
    <location>
        <begin position="42"/>
        <end position="63"/>
    </location>
</feature>
<feature type="transmembrane region" description="Helical" evidence="9">
    <location>
        <begin position="259"/>
        <end position="279"/>
    </location>
</feature>
<evidence type="ECO:0000256" key="1">
    <source>
        <dbReference type="ARBA" id="ARBA00004651"/>
    </source>
</evidence>